<comment type="catalytic activity">
    <reaction evidence="6">
        <text>pseudouridine(1915) in 23S rRNA + S-adenosyl-L-methionine = N(3)-methylpseudouridine(1915) in 23S rRNA + S-adenosyl-L-homocysteine + H(+)</text>
        <dbReference type="Rhea" id="RHEA:42752"/>
        <dbReference type="Rhea" id="RHEA-COMP:10221"/>
        <dbReference type="Rhea" id="RHEA-COMP:10222"/>
        <dbReference type="ChEBI" id="CHEBI:15378"/>
        <dbReference type="ChEBI" id="CHEBI:57856"/>
        <dbReference type="ChEBI" id="CHEBI:59789"/>
        <dbReference type="ChEBI" id="CHEBI:65314"/>
        <dbReference type="ChEBI" id="CHEBI:74486"/>
        <dbReference type="EC" id="2.1.1.177"/>
    </reaction>
</comment>
<dbReference type="InterPro" id="IPR029028">
    <property type="entry name" value="Alpha/beta_knot_MTases"/>
</dbReference>
<comment type="subcellular location">
    <subcellularLocation>
        <location evidence="6">Cytoplasm</location>
    </subcellularLocation>
</comment>
<feature type="binding site" evidence="6">
    <location>
        <position position="108"/>
    </location>
    <ligand>
        <name>S-adenosyl-L-methionine</name>
        <dbReference type="ChEBI" id="CHEBI:59789"/>
    </ligand>
</feature>
<evidence type="ECO:0000256" key="3">
    <source>
        <dbReference type="ARBA" id="ARBA00022679"/>
    </source>
</evidence>
<dbReference type="EMBL" id="AGEI01000001">
    <property type="protein sequence ID" value="EHR36434.1"/>
    <property type="molecule type" value="Genomic_DNA"/>
</dbReference>
<evidence type="ECO:0000256" key="4">
    <source>
        <dbReference type="ARBA" id="ARBA00022691"/>
    </source>
</evidence>
<feature type="binding site" evidence="6">
    <location>
        <begin position="127"/>
        <end position="132"/>
    </location>
    <ligand>
        <name>S-adenosyl-L-methionine</name>
        <dbReference type="ChEBI" id="CHEBI:59789"/>
    </ligand>
</feature>
<dbReference type="GO" id="GO:0005737">
    <property type="term" value="C:cytoplasm"/>
    <property type="evidence" value="ECO:0007669"/>
    <property type="project" value="UniProtKB-SubCell"/>
</dbReference>
<dbReference type="PATRIC" id="fig|883114.3.peg.21"/>
<accession>H3NL10</accession>
<evidence type="ECO:0000313" key="8">
    <source>
        <dbReference type="Proteomes" id="UP000004191"/>
    </source>
</evidence>
<dbReference type="CDD" id="cd18081">
    <property type="entry name" value="RlmH-like"/>
    <property type="match status" value="1"/>
</dbReference>
<keyword evidence="3 6" id="KW-0808">Transferase</keyword>
<dbReference type="OrthoDB" id="9806643at2"/>
<comment type="similarity">
    <text evidence="5 6">Belongs to the RNA methyltransferase RlmH family.</text>
</comment>
<keyword evidence="4 6" id="KW-0949">S-adenosyl-L-methionine</keyword>
<keyword evidence="6" id="KW-0963">Cytoplasm</keyword>
<dbReference type="Pfam" id="PF02590">
    <property type="entry name" value="SPOUT_MTase"/>
    <property type="match status" value="1"/>
</dbReference>
<dbReference type="GeneID" id="96998050"/>
<dbReference type="InterPro" id="IPR003742">
    <property type="entry name" value="RlmH-like"/>
</dbReference>
<dbReference type="NCBIfam" id="NF000985">
    <property type="entry name" value="PRK00103.1-3"/>
    <property type="match status" value="1"/>
</dbReference>
<reference evidence="7 8" key="1">
    <citation type="submission" date="2012-01" db="EMBL/GenBank/DDBJ databases">
        <title>The Genome Sequence of Helcococcus kunzii ATCC 51366.</title>
        <authorList>
            <consortium name="The Broad Institute Genome Sequencing Platform"/>
            <person name="Earl A."/>
            <person name="Ward D."/>
            <person name="Feldgarden M."/>
            <person name="Gevers D."/>
            <person name="Huys G."/>
            <person name="Young S.K."/>
            <person name="Zeng Q."/>
            <person name="Gargeya S."/>
            <person name="Fitzgerald M."/>
            <person name="Haas B."/>
            <person name="Abouelleil A."/>
            <person name="Alvarado L."/>
            <person name="Arachchi H.M."/>
            <person name="Berlin A."/>
            <person name="Chapman S.B."/>
            <person name="Gearin G."/>
            <person name="Goldberg J."/>
            <person name="Griggs A."/>
            <person name="Gujja S."/>
            <person name="Hansen M."/>
            <person name="Heiman D."/>
            <person name="Howarth C."/>
            <person name="Larimer J."/>
            <person name="Lui A."/>
            <person name="MacDonald P.J.P."/>
            <person name="McCowen C."/>
            <person name="Montmayeur A."/>
            <person name="Murphy C."/>
            <person name="Neiman D."/>
            <person name="Pearson M."/>
            <person name="Priest M."/>
            <person name="Roberts A."/>
            <person name="Saif S."/>
            <person name="Shea T."/>
            <person name="Sisk P."/>
            <person name="Stolte C."/>
            <person name="Sykes S."/>
            <person name="Wortman J."/>
            <person name="Nusbaum C."/>
            <person name="Birren B."/>
        </authorList>
    </citation>
    <scope>NUCLEOTIDE SEQUENCE [LARGE SCALE GENOMIC DNA]</scope>
    <source>
        <strain evidence="7 8">ATCC 51366</strain>
    </source>
</reference>
<evidence type="ECO:0000256" key="6">
    <source>
        <dbReference type="HAMAP-Rule" id="MF_00658"/>
    </source>
</evidence>
<dbReference type="PANTHER" id="PTHR33603">
    <property type="entry name" value="METHYLTRANSFERASE"/>
    <property type="match status" value="1"/>
</dbReference>
<dbReference type="Gene3D" id="3.40.1280.10">
    <property type="match status" value="1"/>
</dbReference>
<comment type="function">
    <text evidence="6">Specifically methylates the pseudouridine at position 1915 (m3Psi1915) in 23S rRNA.</text>
</comment>
<dbReference type="RefSeq" id="WP_005396783.1">
    <property type="nucleotide sequence ID" value="NZ_JH601088.1"/>
</dbReference>
<proteinExistence type="inferred from homology"/>
<comment type="caution">
    <text evidence="7">The sequence shown here is derived from an EMBL/GenBank/DDBJ whole genome shotgun (WGS) entry which is preliminary data.</text>
</comment>
<dbReference type="eggNOG" id="COG1576">
    <property type="taxonomic scope" value="Bacteria"/>
</dbReference>
<dbReference type="EC" id="2.1.1.177" evidence="6"/>
<dbReference type="HAMAP" id="MF_00658">
    <property type="entry name" value="23SrRNA_methyltr_H"/>
    <property type="match status" value="1"/>
</dbReference>
<dbReference type="InterPro" id="IPR029026">
    <property type="entry name" value="tRNA_m1G_MTases_N"/>
</dbReference>
<dbReference type="PIRSF" id="PIRSF004505">
    <property type="entry name" value="MT_bac"/>
    <property type="match status" value="1"/>
</dbReference>
<keyword evidence="1 6" id="KW-0698">rRNA processing</keyword>
<evidence type="ECO:0000313" key="7">
    <source>
        <dbReference type="EMBL" id="EHR36434.1"/>
    </source>
</evidence>
<dbReference type="Proteomes" id="UP000004191">
    <property type="component" value="Unassembled WGS sequence"/>
</dbReference>
<name>H3NL10_9FIRM</name>
<protein>
    <recommendedName>
        <fullName evidence="6">Ribosomal RNA large subunit methyltransferase H</fullName>
        <ecNumber evidence="6">2.1.1.177</ecNumber>
    </recommendedName>
    <alternativeName>
        <fullName evidence="6">23S rRNA (pseudouridine1915-N3)-methyltransferase</fullName>
    </alternativeName>
    <alternativeName>
        <fullName evidence="6">23S rRNA m3Psi1915 methyltransferase</fullName>
    </alternativeName>
    <alternativeName>
        <fullName evidence="6">rRNA (pseudouridine-N3-)-methyltransferase RlmH</fullName>
    </alternativeName>
</protein>
<evidence type="ECO:0000256" key="1">
    <source>
        <dbReference type="ARBA" id="ARBA00022552"/>
    </source>
</evidence>
<organism evidence="7 8">
    <name type="scientific">Helcococcus kunzii ATCC 51366</name>
    <dbReference type="NCBI Taxonomy" id="883114"/>
    <lineage>
        <taxon>Bacteria</taxon>
        <taxon>Bacillati</taxon>
        <taxon>Bacillota</taxon>
        <taxon>Tissierellia</taxon>
        <taxon>Tissierellales</taxon>
        <taxon>Peptoniphilaceae</taxon>
        <taxon>Helcococcus</taxon>
    </lineage>
</organism>
<gene>
    <name evidence="6" type="primary">rlmH</name>
    <name evidence="7" type="ORF">HMPREF9709_00021</name>
</gene>
<dbReference type="PANTHER" id="PTHR33603:SF1">
    <property type="entry name" value="RIBOSOMAL RNA LARGE SUBUNIT METHYLTRANSFERASE H"/>
    <property type="match status" value="1"/>
</dbReference>
<dbReference type="AlphaFoldDB" id="H3NL10"/>
<sequence>MNIDIICVGNIKEKYFTDAIKEYTKRLKPYVNIEIIEVGEYKLPNKHSSSQITEGMEKEAEQILSKIKDRAYIIPLCVEGKQLSSEDFADKIEKITIDGYSDICFIIGGSYGLHQKVKSKGQLKLSFSKMTFPHQLMRVILVEQIYRAFRILKNEPYHK</sequence>
<dbReference type="SUPFAM" id="SSF75217">
    <property type="entry name" value="alpha/beta knot"/>
    <property type="match status" value="1"/>
</dbReference>
<dbReference type="NCBIfam" id="TIGR00246">
    <property type="entry name" value="tRNA_RlmH_YbeA"/>
    <property type="match status" value="1"/>
</dbReference>
<dbReference type="HOGENOM" id="CLU_100552_0_0_9"/>
<dbReference type="GO" id="GO:0070038">
    <property type="term" value="F:rRNA (pseudouridine-N3-)-methyltransferase activity"/>
    <property type="evidence" value="ECO:0007669"/>
    <property type="project" value="UniProtKB-UniRule"/>
</dbReference>
<keyword evidence="2 6" id="KW-0489">Methyltransferase</keyword>
<comment type="subunit">
    <text evidence="6">Homodimer.</text>
</comment>
<keyword evidence="8" id="KW-1185">Reference proteome</keyword>
<dbReference type="STRING" id="883114.HMPREF9709_00021"/>
<evidence type="ECO:0000256" key="5">
    <source>
        <dbReference type="ARBA" id="ARBA00038303"/>
    </source>
</evidence>
<feature type="binding site" evidence="6">
    <location>
        <position position="76"/>
    </location>
    <ligand>
        <name>S-adenosyl-L-methionine</name>
        <dbReference type="ChEBI" id="CHEBI:59789"/>
    </ligand>
</feature>
<evidence type="ECO:0000256" key="2">
    <source>
        <dbReference type="ARBA" id="ARBA00022603"/>
    </source>
</evidence>